<dbReference type="EMBL" id="RCHU02000008">
    <property type="protein sequence ID" value="KAL3581206.1"/>
    <property type="molecule type" value="Genomic_DNA"/>
</dbReference>
<protein>
    <submittedName>
        <fullName evidence="1">Uncharacterized protein</fullName>
    </submittedName>
</protein>
<comment type="caution">
    <text evidence="1">The sequence shown here is derived from an EMBL/GenBank/DDBJ whole genome shotgun (WGS) entry which is preliminary data.</text>
</comment>
<accession>A0ACC4BSN1</accession>
<reference evidence="1 2" key="1">
    <citation type="journal article" date="2024" name="Plant Biotechnol. J.">
        <title>Genome and CRISPR/Cas9 system of a widespread forest tree (Populus alba) in the world.</title>
        <authorList>
            <person name="Liu Y.J."/>
            <person name="Jiang P.F."/>
            <person name="Han X.M."/>
            <person name="Li X.Y."/>
            <person name="Wang H.M."/>
            <person name="Wang Y.J."/>
            <person name="Wang X.X."/>
            <person name="Zeng Q.Y."/>
        </authorList>
    </citation>
    <scope>NUCLEOTIDE SEQUENCE [LARGE SCALE GENOMIC DNA]</scope>
    <source>
        <strain evidence="2">cv. PAL-ZL1</strain>
    </source>
</reference>
<gene>
    <name evidence="1" type="ORF">D5086_015538</name>
</gene>
<organism evidence="1 2">
    <name type="scientific">Populus alba</name>
    <name type="common">White poplar</name>
    <dbReference type="NCBI Taxonomy" id="43335"/>
    <lineage>
        <taxon>Eukaryota</taxon>
        <taxon>Viridiplantae</taxon>
        <taxon>Streptophyta</taxon>
        <taxon>Embryophyta</taxon>
        <taxon>Tracheophyta</taxon>
        <taxon>Spermatophyta</taxon>
        <taxon>Magnoliopsida</taxon>
        <taxon>eudicotyledons</taxon>
        <taxon>Gunneridae</taxon>
        <taxon>Pentapetalae</taxon>
        <taxon>rosids</taxon>
        <taxon>fabids</taxon>
        <taxon>Malpighiales</taxon>
        <taxon>Salicaceae</taxon>
        <taxon>Saliceae</taxon>
        <taxon>Populus</taxon>
    </lineage>
</organism>
<keyword evidence="2" id="KW-1185">Reference proteome</keyword>
<sequence>MGNTCVGPSISKNGFFQSVSAAMWRTRSPDDSMSRTNGESVHELEAVSRESEPPLPVQSKPPEQMTIPKPEEPEKLEKSDEPAKPKKPPQVKRIIAETLSEEEIAGLKEMFQMIDSDGSGQITFEELKAGLKRVGANLKESEIYDLMQAADVDNSGTIDYGEFIAATLHLNKIERQDHLFAAFSYFDKDGSGYITPDELQQACEEFGIEDIRLEEMIREVDQDNDGRIDYNEFVAMMQKGNVAGPARKGLEHSFSINFREALKL</sequence>
<evidence type="ECO:0000313" key="1">
    <source>
        <dbReference type="EMBL" id="KAL3581206.1"/>
    </source>
</evidence>
<evidence type="ECO:0000313" key="2">
    <source>
        <dbReference type="Proteomes" id="UP000309997"/>
    </source>
</evidence>
<name>A0ACC4BSN1_POPAL</name>
<proteinExistence type="predicted"/>
<dbReference type="Proteomes" id="UP000309997">
    <property type="component" value="Unassembled WGS sequence"/>
</dbReference>